<evidence type="ECO:0000313" key="4">
    <source>
        <dbReference type="EMBL" id="CAG8955870.1"/>
    </source>
</evidence>
<evidence type="ECO:0000259" key="3">
    <source>
        <dbReference type="SMART" id="SM00066"/>
    </source>
</evidence>
<feature type="compositionally biased region" description="Low complexity" evidence="2">
    <location>
        <begin position="104"/>
        <end position="114"/>
    </location>
</feature>
<dbReference type="Proteomes" id="UP000696280">
    <property type="component" value="Unassembled WGS sequence"/>
</dbReference>
<feature type="compositionally biased region" description="Basic residues" evidence="2">
    <location>
        <begin position="62"/>
        <end position="75"/>
    </location>
</feature>
<comment type="caution">
    <text evidence="4">The sequence shown here is derived from an EMBL/GenBank/DDBJ whole genome shotgun (WGS) entry which is preliminary data.</text>
</comment>
<keyword evidence="5" id="KW-1185">Reference proteome</keyword>
<dbReference type="Gene3D" id="4.10.240.10">
    <property type="entry name" value="Zn(2)-C6 fungal-type DNA-binding domain"/>
    <property type="match status" value="1"/>
</dbReference>
<feature type="region of interest" description="Disordered" evidence="2">
    <location>
        <begin position="62"/>
        <end position="114"/>
    </location>
</feature>
<keyword evidence="1" id="KW-0539">Nucleus</keyword>
<protein>
    <recommendedName>
        <fullName evidence="3">Zn(2)-C6 fungal-type domain-containing protein</fullName>
    </recommendedName>
</protein>
<reference evidence="4" key="1">
    <citation type="submission" date="2021-07" db="EMBL/GenBank/DDBJ databases">
        <authorList>
            <person name="Durling M."/>
        </authorList>
    </citation>
    <scope>NUCLEOTIDE SEQUENCE</scope>
</reference>
<evidence type="ECO:0000256" key="1">
    <source>
        <dbReference type="ARBA" id="ARBA00023242"/>
    </source>
</evidence>
<dbReference type="InterPro" id="IPR001138">
    <property type="entry name" value="Zn2Cys6_DnaBD"/>
</dbReference>
<dbReference type="EMBL" id="CAJVRL010000067">
    <property type="protein sequence ID" value="CAG8955870.1"/>
    <property type="molecule type" value="Genomic_DNA"/>
</dbReference>
<dbReference type="OrthoDB" id="4937900at2759"/>
<dbReference type="SMART" id="SM00066">
    <property type="entry name" value="GAL4"/>
    <property type="match status" value="1"/>
</dbReference>
<dbReference type="CDD" id="cd00067">
    <property type="entry name" value="GAL4"/>
    <property type="match status" value="1"/>
</dbReference>
<accession>A0A9N9KWX9</accession>
<dbReference type="GO" id="GO:0008270">
    <property type="term" value="F:zinc ion binding"/>
    <property type="evidence" value="ECO:0007669"/>
    <property type="project" value="InterPro"/>
</dbReference>
<feature type="domain" description="Zn(2)-C6 fungal-type" evidence="3">
    <location>
        <begin position="8"/>
        <end position="62"/>
    </location>
</feature>
<dbReference type="InterPro" id="IPR053157">
    <property type="entry name" value="Sterol_Uptake_Regulator"/>
</dbReference>
<dbReference type="PANTHER" id="PTHR47784">
    <property type="entry name" value="STEROL UPTAKE CONTROL PROTEIN 2"/>
    <property type="match status" value="1"/>
</dbReference>
<dbReference type="GO" id="GO:0001228">
    <property type="term" value="F:DNA-binding transcription activator activity, RNA polymerase II-specific"/>
    <property type="evidence" value="ECO:0007669"/>
    <property type="project" value="TreeGrafter"/>
</dbReference>
<dbReference type="InterPro" id="IPR036864">
    <property type="entry name" value="Zn2-C6_fun-type_DNA-bd_sf"/>
</dbReference>
<dbReference type="PANTHER" id="PTHR47784:SF10">
    <property type="entry name" value="TRANSCRIPTION FACTOR, PUTATIVE (AFU_ORTHOLOGUE AFUA_6G14150)-RELATED"/>
    <property type="match status" value="1"/>
</dbReference>
<dbReference type="AlphaFoldDB" id="A0A9N9KWX9"/>
<name>A0A9N9KWX9_9HELO</name>
<proteinExistence type="predicted"/>
<organism evidence="4 5">
    <name type="scientific">Hymenoscyphus fraxineus</name>
    <dbReference type="NCBI Taxonomy" id="746836"/>
    <lineage>
        <taxon>Eukaryota</taxon>
        <taxon>Fungi</taxon>
        <taxon>Dikarya</taxon>
        <taxon>Ascomycota</taxon>
        <taxon>Pezizomycotina</taxon>
        <taxon>Leotiomycetes</taxon>
        <taxon>Helotiales</taxon>
        <taxon>Helotiaceae</taxon>
        <taxon>Hymenoscyphus</taxon>
    </lineage>
</organism>
<dbReference type="SUPFAM" id="SSF57701">
    <property type="entry name" value="Zn2/Cys6 DNA-binding domain"/>
    <property type="match status" value="1"/>
</dbReference>
<feature type="compositionally biased region" description="Polar residues" evidence="2">
    <location>
        <begin position="78"/>
        <end position="103"/>
    </location>
</feature>
<sequence>MQQRESHKKSRRGCQSCKKRHVKASSFHFPFPPCDEQGPPCANCVVRKLQCVYQPTSTLSTKKKGTLASRPKKLKPALTNSREGSSQGPSDTLEVSSTPTQTISLSPTPSPVSFSSTVQEERLLELELMHRWSTRTFSGLCSVPEDVYYLQTYLPQSSLHTSYLLHGILALSSLDLALSGPPAMKSKYLRTALQYCNKATSEFRIQLQDIKQDNLHLLYYFATLAAVFNFTTSCEGGTLERMDSAFEMLIGASMIGMVNLEWLLESPCSARSVIFEIRAEMSRGGDYLDRIDSDSRRALECISSVWNHISNSNPSKASQEGEKYTPLYTEEDKTFYPLIIQQMRFCFAEDARDKIKFFCFGWVSMAGTGFLQRTKRREPMALYLEMYFGVLLDRASRDPLAWWVGGSGREIVNCISGLLMGSDVASLPEGWEGICWARREVGLLDLLVES</sequence>
<evidence type="ECO:0000313" key="5">
    <source>
        <dbReference type="Proteomes" id="UP000696280"/>
    </source>
</evidence>
<gene>
    <name evidence="4" type="ORF">HYFRA_00008720</name>
</gene>
<evidence type="ECO:0000256" key="2">
    <source>
        <dbReference type="SAM" id="MobiDB-lite"/>
    </source>
</evidence>